<dbReference type="SUPFAM" id="SSF53955">
    <property type="entry name" value="Lysozyme-like"/>
    <property type="match status" value="1"/>
</dbReference>
<feature type="region of interest" description="Disordered" evidence="2">
    <location>
        <begin position="498"/>
        <end position="525"/>
    </location>
</feature>
<dbReference type="GO" id="GO:0016020">
    <property type="term" value="C:membrane"/>
    <property type="evidence" value="ECO:0007669"/>
    <property type="project" value="InterPro"/>
</dbReference>
<reference evidence="5 6" key="1">
    <citation type="submission" date="2019-07" db="EMBL/GenBank/DDBJ databases">
        <title>Genomic Encyclopedia of Archaeal and Bacterial Type Strains, Phase II (KMG-II): from individual species to whole genera.</title>
        <authorList>
            <person name="Goeker M."/>
        </authorList>
    </citation>
    <scope>NUCLEOTIDE SEQUENCE [LARGE SCALE GENOMIC DNA]</scope>
    <source>
        <strain evidence="5 6">DSM 21935</strain>
    </source>
</reference>
<dbReference type="CDD" id="cd00118">
    <property type="entry name" value="LysM"/>
    <property type="match status" value="3"/>
</dbReference>
<dbReference type="InterPro" id="IPR023346">
    <property type="entry name" value="Lysozyme-like_dom_sf"/>
</dbReference>
<evidence type="ECO:0000313" key="5">
    <source>
        <dbReference type="EMBL" id="TYP92590.1"/>
    </source>
</evidence>
<dbReference type="SUPFAM" id="SSF54106">
    <property type="entry name" value="LysM domain"/>
    <property type="match status" value="3"/>
</dbReference>
<dbReference type="PANTHER" id="PTHR33734">
    <property type="entry name" value="LYSM DOMAIN-CONTAINING GPI-ANCHORED PROTEIN 2"/>
    <property type="match status" value="1"/>
</dbReference>
<comment type="similarity">
    <text evidence="1">Belongs to the transglycosylase Slt family.</text>
</comment>
<feature type="domain" description="LysM" evidence="4">
    <location>
        <begin position="530"/>
        <end position="574"/>
    </location>
</feature>
<feature type="chain" id="PRO_5022724696" evidence="3">
    <location>
        <begin position="23"/>
        <end position="667"/>
    </location>
</feature>
<dbReference type="Gene3D" id="1.10.530.10">
    <property type="match status" value="1"/>
</dbReference>
<dbReference type="InterPro" id="IPR000189">
    <property type="entry name" value="Transglyc_AS"/>
</dbReference>
<feature type="domain" description="LysM" evidence="4">
    <location>
        <begin position="446"/>
        <end position="489"/>
    </location>
</feature>
<dbReference type="Pfam" id="PF01464">
    <property type="entry name" value="SLT"/>
    <property type="match status" value="1"/>
</dbReference>
<sequence>MRFKLLLVLVFVMAWATHSVYAQKDGSQIILEKKPLPAKVLPYNNPMLPDQDQSVSQSQPTDQKLNNFQKDMMIRISDIYRMHIKAVEAQVEDDPLSAEKHITDALNALQNMLDEYPEIQSNPRFSEIYRSVMTEYREFYGVSDSTKKVEGEIFAIQKELYSGDDDWVKEEYSLPKNIITPSTEVPLVQNRQVNRHLMYYSLKRPEVMESWLKRKEKYFPMMREIFQEEGVPVELIHLAMVESGLNPEARSWASAVGMWQFINATGSMYGLEVNWWIDERRDPEKATRAAARHLKDLYNIWNDWHLAMANYNISPRGLKRAIRAAGKEDYWAAYPYLPRETQGYVPGFIAATMIEMNPTAFGFKKKYENEPYDYQVHQVDPLMPLDALAEAAGISLSKLKSYNPELLRWATPPGNKYPLKLPKGSKEQFAANYDDIPKNKRSQNVAMHTVNQGETLGYIARKYGTSVRALFETNENLSNTIYPGQKIVVPLAPGSKDKIAVDTPSNQPRDNVNGSSSGSKSNVPANSTKLTYEVKSGDTIGHIAEWYDVRAWQIRSWNGISNTIRPGEDLVVYVPDNKLSYYAQINSMSFSKKQRIEREQRSGKNVTNVYLASASESGGNVHYTVRQNDTLIEIANSFGVSVSQIKRLNNLNNSRIYVGQKLNIKPE</sequence>
<comment type="caution">
    <text evidence="5">The sequence shown here is derived from an EMBL/GenBank/DDBJ whole genome shotgun (WGS) entry which is preliminary data.</text>
</comment>
<dbReference type="Proteomes" id="UP000324595">
    <property type="component" value="Unassembled WGS sequence"/>
</dbReference>
<evidence type="ECO:0000256" key="1">
    <source>
        <dbReference type="ARBA" id="ARBA00007734"/>
    </source>
</evidence>
<keyword evidence="3" id="KW-0732">Signal</keyword>
<dbReference type="GO" id="GO:0000270">
    <property type="term" value="P:peptidoglycan metabolic process"/>
    <property type="evidence" value="ECO:0007669"/>
    <property type="project" value="InterPro"/>
</dbReference>
<name>A0A5D3YJA9_9BACT</name>
<dbReference type="SMART" id="SM00257">
    <property type="entry name" value="LysM"/>
    <property type="match status" value="3"/>
</dbReference>
<protein>
    <submittedName>
        <fullName evidence="5">Membrane-bound lytic murein transglycosylase D</fullName>
    </submittedName>
</protein>
<dbReference type="InterPro" id="IPR018392">
    <property type="entry name" value="LysM"/>
</dbReference>
<dbReference type="RefSeq" id="WP_148899285.1">
    <property type="nucleotide sequence ID" value="NZ_VNHY01000003.1"/>
</dbReference>
<dbReference type="AlphaFoldDB" id="A0A5D3YJA9"/>
<dbReference type="GO" id="GO:0008933">
    <property type="term" value="F:peptidoglycan lytic transglycosylase activity"/>
    <property type="evidence" value="ECO:0007669"/>
    <property type="project" value="InterPro"/>
</dbReference>
<evidence type="ECO:0000256" key="3">
    <source>
        <dbReference type="SAM" id="SignalP"/>
    </source>
</evidence>
<dbReference type="PROSITE" id="PS51782">
    <property type="entry name" value="LYSM"/>
    <property type="match status" value="3"/>
</dbReference>
<feature type="compositionally biased region" description="Low complexity" evidence="2">
    <location>
        <begin position="511"/>
        <end position="525"/>
    </location>
</feature>
<evidence type="ECO:0000313" key="6">
    <source>
        <dbReference type="Proteomes" id="UP000324595"/>
    </source>
</evidence>
<evidence type="ECO:0000256" key="2">
    <source>
        <dbReference type="SAM" id="MobiDB-lite"/>
    </source>
</evidence>
<dbReference type="EMBL" id="VNHY01000003">
    <property type="protein sequence ID" value="TYP92590.1"/>
    <property type="molecule type" value="Genomic_DNA"/>
</dbReference>
<dbReference type="InterPro" id="IPR036779">
    <property type="entry name" value="LysM_dom_sf"/>
</dbReference>
<gene>
    <name evidence="5" type="ORF">LX73_1952</name>
</gene>
<dbReference type="Gene3D" id="3.10.350.10">
    <property type="entry name" value="LysM domain"/>
    <property type="match status" value="3"/>
</dbReference>
<dbReference type="CDD" id="cd16894">
    <property type="entry name" value="MltD-like"/>
    <property type="match status" value="1"/>
</dbReference>
<dbReference type="Pfam" id="PF01476">
    <property type="entry name" value="LysM"/>
    <property type="match status" value="3"/>
</dbReference>
<evidence type="ECO:0000259" key="4">
    <source>
        <dbReference type="PROSITE" id="PS51782"/>
    </source>
</evidence>
<feature type="signal peptide" evidence="3">
    <location>
        <begin position="1"/>
        <end position="22"/>
    </location>
</feature>
<accession>A0A5D3YJA9</accession>
<keyword evidence="6" id="KW-1185">Reference proteome</keyword>
<dbReference type="PROSITE" id="PS00922">
    <property type="entry name" value="TRANSGLYCOSYLASE"/>
    <property type="match status" value="1"/>
</dbReference>
<organism evidence="5 6">
    <name type="scientific">Fodinibius salinus</name>
    <dbReference type="NCBI Taxonomy" id="860790"/>
    <lineage>
        <taxon>Bacteria</taxon>
        <taxon>Pseudomonadati</taxon>
        <taxon>Balneolota</taxon>
        <taxon>Balneolia</taxon>
        <taxon>Balneolales</taxon>
        <taxon>Balneolaceae</taxon>
        <taxon>Fodinibius</taxon>
    </lineage>
</organism>
<proteinExistence type="inferred from homology"/>
<dbReference type="OrthoDB" id="9815002at2"/>
<feature type="domain" description="LysM" evidence="4">
    <location>
        <begin position="621"/>
        <end position="664"/>
    </location>
</feature>
<dbReference type="InterPro" id="IPR008258">
    <property type="entry name" value="Transglycosylase_SLT_dom_1"/>
</dbReference>
<dbReference type="PANTHER" id="PTHR33734:SF22">
    <property type="entry name" value="MEMBRANE-BOUND LYTIC MUREIN TRANSGLYCOSYLASE D"/>
    <property type="match status" value="1"/>
</dbReference>